<organism evidence="9 10">
    <name type="scientific">Piptocephalis cylindrospora</name>
    <dbReference type="NCBI Taxonomy" id="1907219"/>
    <lineage>
        <taxon>Eukaryota</taxon>
        <taxon>Fungi</taxon>
        <taxon>Fungi incertae sedis</taxon>
        <taxon>Zoopagomycota</taxon>
        <taxon>Zoopagomycotina</taxon>
        <taxon>Zoopagomycetes</taxon>
        <taxon>Zoopagales</taxon>
        <taxon>Piptocephalidaceae</taxon>
        <taxon>Piptocephalis</taxon>
    </lineage>
</organism>
<dbReference type="AlphaFoldDB" id="A0A4P9XZT5"/>
<keyword evidence="3 7" id="KW-0507">mRNA processing</keyword>
<evidence type="ECO:0000256" key="1">
    <source>
        <dbReference type="ARBA" id="ARBA00004123"/>
    </source>
</evidence>
<dbReference type="Proteomes" id="UP000267251">
    <property type="component" value="Unassembled WGS sequence"/>
</dbReference>
<dbReference type="EMBL" id="KZ988552">
    <property type="protein sequence ID" value="RKP11965.1"/>
    <property type="molecule type" value="Genomic_DNA"/>
</dbReference>
<comment type="subcellular location">
    <subcellularLocation>
        <location evidence="1 7">Nucleus</location>
    </subcellularLocation>
</comment>
<evidence type="ECO:0000256" key="3">
    <source>
        <dbReference type="ARBA" id="ARBA00022664"/>
    </source>
</evidence>
<evidence type="ECO:0000256" key="4">
    <source>
        <dbReference type="ARBA" id="ARBA00022728"/>
    </source>
</evidence>
<keyword evidence="10" id="KW-1185">Reference proteome</keyword>
<comment type="similarity">
    <text evidence="2 7">Belongs to the PRP38 family.</text>
</comment>
<dbReference type="GO" id="GO:0000398">
    <property type="term" value="P:mRNA splicing, via spliceosome"/>
    <property type="evidence" value="ECO:0007669"/>
    <property type="project" value="UniProtKB-UniRule"/>
</dbReference>
<gene>
    <name evidence="9" type="ORF">BJ684DRAFT_21459</name>
</gene>
<dbReference type="OrthoDB" id="3881at2759"/>
<comment type="function">
    <text evidence="7">Required for pre-mRNA splicing.</text>
</comment>
<evidence type="ECO:0000256" key="6">
    <source>
        <dbReference type="ARBA" id="ARBA00023242"/>
    </source>
</evidence>
<dbReference type="Pfam" id="PF03371">
    <property type="entry name" value="PRP38"/>
    <property type="match status" value="1"/>
</dbReference>
<keyword evidence="4 7" id="KW-0747">Spliceosome</keyword>
<dbReference type="PANTHER" id="PTHR23142">
    <property type="entry name" value="PRE-MRNA-SPLICING FACTOR 38A-RELATED"/>
    <property type="match status" value="1"/>
</dbReference>
<evidence type="ECO:0000313" key="10">
    <source>
        <dbReference type="Proteomes" id="UP000267251"/>
    </source>
</evidence>
<evidence type="ECO:0000313" key="9">
    <source>
        <dbReference type="EMBL" id="RKP11965.1"/>
    </source>
</evidence>
<protein>
    <recommendedName>
        <fullName evidence="7">Pre-mRNA-splicing factor 38</fullName>
    </recommendedName>
</protein>
<evidence type="ECO:0000256" key="7">
    <source>
        <dbReference type="RuleBase" id="RU367025"/>
    </source>
</evidence>
<dbReference type="GO" id="GO:0005681">
    <property type="term" value="C:spliceosomal complex"/>
    <property type="evidence" value="ECO:0007669"/>
    <property type="project" value="UniProtKB-KW"/>
</dbReference>
<dbReference type="InterPro" id="IPR005037">
    <property type="entry name" value="PRP38"/>
</dbReference>
<keyword evidence="6 7" id="KW-0539">Nucleus</keyword>
<reference evidence="10" key="1">
    <citation type="journal article" date="2018" name="Nat. Microbiol.">
        <title>Leveraging single-cell genomics to expand the fungal tree of life.</title>
        <authorList>
            <person name="Ahrendt S.R."/>
            <person name="Quandt C.A."/>
            <person name="Ciobanu D."/>
            <person name="Clum A."/>
            <person name="Salamov A."/>
            <person name="Andreopoulos B."/>
            <person name="Cheng J.F."/>
            <person name="Woyke T."/>
            <person name="Pelin A."/>
            <person name="Henrissat B."/>
            <person name="Reynolds N.K."/>
            <person name="Benny G.L."/>
            <person name="Smith M.E."/>
            <person name="James T.Y."/>
            <person name="Grigoriev I.V."/>
        </authorList>
    </citation>
    <scope>NUCLEOTIDE SEQUENCE [LARGE SCALE GENOMIC DNA]</scope>
</reference>
<sequence length="161" mass="18377">MPPLMEPWGNLETMNLNEVLHVNIIGSPYYQSIQEIDTFEGLVDEIDEKVTCLGSSYLRGMGFLYLRYANHPKYLWDWYFDYMDDEDTVLVATRPKRIIEEGEEGKGEEGAGSRGDGSSHDGREEVDLLSSSKVILDDFGRIIRNPRIDTKPIVSRSRKGL</sequence>
<accession>A0A4P9XZT5</accession>
<evidence type="ECO:0000256" key="8">
    <source>
        <dbReference type="SAM" id="MobiDB-lite"/>
    </source>
</evidence>
<proteinExistence type="inferred from homology"/>
<evidence type="ECO:0000256" key="5">
    <source>
        <dbReference type="ARBA" id="ARBA00023187"/>
    </source>
</evidence>
<name>A0A4P9XZT5_9FUNG</name>
<feature type="region of interest" description="Disordered" evidence="8">
    <location>
        <begin position="99"/>
        <end position="124"/>
    </location>
</feature>
<evidence type="ECO:0000256" key="2">
    <source>
        <dbReference type="ARBA" id="ARBA00006164"/>
    </source>
</evidence>
<keyword evidence="5 7" id="KW-0508">mRNA splicing</keyword>